<gene>
    <name evidence="2" type="ORF">SAMN05216355_102115</name>
</gene>
<dbReference type="Pfam" id="PF09359">
    <property type="entry name" value="VTC"/>
    <property type="match status" value="1"/>
</dbReference>
<dbReference type="EMBL" id="FNIM01000002">
    <property type="protein sequence ID" value="SDN36559.1"/>
    <property type="molecule type" value="Genomic_DNA"/>
</dbReference>
<feature type="domain" description="VTC" evidence="1">
    <location>
        <begin position="27"/>
        <end position="247"/>
    </location>
</feature>
<evidence type="ECO:0000313" key="2">
    <source>
        <dbReference type="EMBL" id="SDN36559.1"/>
    </source>
</evidence>
<dbReference type="STRING" id="332524.SAMN04487766_101321"/>
<evidence type="ECO:0000259" key="1">
    <source>
        <dbReference type="Pfam" id="PF09359"/>
    </source>
</evidence>
<dbReference type="InterPro" id="IPR018966">
    <property type="entry name" value="VTC_domain"/>
</dbReference>
<reference evidence="3" key="1">
    <citation type="submission" date="2016-10" db="EMBL/GenBank/DDBJ databases">
        <authorList>
            <person name="Varghese N."/>
            <person name="Submissions S."/>
        </authorList>
    </citation>
    <scope>NUCLEOTIDE SEQUENCE [LARGE SCALE GENOMIC DNA]</scope>
    <source>
        <strain evidence="3">DSM 27982</strain>
    </source>
</reference>
<dbReference type="GO" id="GO:0006799">
    <property type="term" value="P:polyphosphate biosynthetic process"/>
    <property type="evidence" value="ECO:0007669"/>
    <property type="project" value="UniProtKB-ARBA"/>
</dbReference>
<keyword evidence="3" id="KW-1185">Reference proteome</keyword>
<proteinExistence type="predicted"/>
<protein>
    <submittedName>
        <fullName evidence="2">VTC domain-containing protein</fullName>
    </submittedName>
</protein>
<name>A0A1H0ATA1_9ACTO</name>
<accession>A0A1H0ATA1</accession>
<dbReference type="CDD" id="cd07750">
    <property type="entry name" value="PolyPPase_VTC_like"/>
    <property type="match status" value="1"/>
</dbReference>
<dbReference type="InterPro" id="IPR042267">
    <property type="entry name" value="VTC_sf"/>
</dbReference>
<dbReference type="AlphaFoldDB" id="A0A1H0ATA1"/>
<evidence type="ECO:0000313" key="3">
    <source>
        <dbReference type="Proteomes" id="UP000198541"/>
    </source>
</evidence>
<dbReference type="RefSeq" id="WP_092533757.1">
    <property type="nucleotide sequence ID" value="NZ_FNIM01000002.1"/>
</dbReference>
<organism evidence="2 3">
    <name type="scientific">Actinomyces ruminicola</name>
    <dbReference type="NCBI Taxonomy" id="332524"/>
    <lineage>
        <taxon>Bacteria</taxon>
        <taxon>Bacillati</taxon>
        <taxon>Actinomycetota</taxon>
        <taxon>Actinomycetes</taxon>
        <taxon>Actinomycetales</taxon>
        <taxon>Actinomycetaceae</taxon>
        <taxon>Actinomyces</taxon>
    </lineage>
</organism>
<dbReference type="Proteomes" id="UP000198541">
    <property type="component" value="Unassembled WGS sequence"/>
</dbReference>
<sequence>MNQYLHTGHLPATTLEELNAAAGLLTRVDRKYLLPLPAAQEVIDGLGGQARVLRIDGRRCFAYASACFDTPDLDSYLLAARKRRRRFKVRTRSYLDSGLCFLEVKTRGPRGATVKRRLPYAPADAERLTAAGRAFVAECLAQAETCSATHAEALADALVPVLATAYERTTLHLPRASARVTVDTNLTWTTIGPNDPDAAEETASAGKLVIVETKNPATPSPADRLLWALGHRPTKVSKYATGMALLHPGLPANKWRRVLGRELAESRQEAPGRRARVGRAARAA</sequence>
<dbReference type="Gene3D" id="3.20.100.30">
    <property type="entry name" value="VTC, catalytic tunnel domain"/>
    <property type="match status" value="1"/>
</dbReference>